<reference evidence="3" key="1">
    <citation type="submission" date="2017-08" db="EMBL/GenBank/DDBJ databases">
        <authorList>
            <person name="Varghese N."/>
            <person name="Submissions S."/>
        </authorList>
    </citation>
    <scope>NUCLEOTIDE SEQUENCE [LARGE SCALE GENOMIC DNA]</scope>
    <source>
        <strain evidence="3">KCTC 23107</strain>
    </source>
</reference>
<evidence type="ECO:0000313" key="2">
    <source>
        <dbReference type="EMBL" id="SOE16968.1"/>
    </source>
</evidence>
<name>A0A286IA22_9HYPH</name>
<proteinExistence type="predicted"/>
<accession>A0A286IA22</accession>
<keyword evidence="1" id="KW-0732">Signal</keyword>
<protein>
    <submittedName>
        <fullName evidence="2">Uncharacterized protein DUF1402</fullName>
    </submittedName>
</protein>
<dbReference type="PROSITE" id="PS51257">
    <property type="entry name" value="PROKAR_LIPOPROTEIN"/>
    <property type="match status" value="1"/>
</dbReference>
<sequence>MPKRKLIVPSSKLNAVIAMTFACSLGLAWAPAAYSAETVAKGNRNAEQPAIPGASKRRTQATKSTFDAKYEKIRDLIAEDAKLRGKIVSVSKAYKIDPIHIVGALVGEHTYNVDAYDRLQTYYVKAVSYAGNRFQFEHDGESVVEFVKRPEFEDCDEDAGSEELWTCREEVWEDAFRGKTVGDRSYPDDRFGAVFFQPFYAGQTFGLGQLNPLTALKHTDRVNKVSRLRKLDAGDAADVYKAIMEPDSTLAYMAASIADSIDAYKNLAGFDISKNPGITATLYNVGNASRRAKALAAENAKRKKRGLKPKPPIENYYGWLVNEHEDELREIIGQ</sequence>
<feature type="signal peptide" evidence="1">
    <location>
        <begin position="1"/>
        <end position="35"/>
    </location>
</feature>
<dbReference type="Proteomes" id="UP000219465">
    <property type="component" value="Unassembled WGS sequence"/>
</dbReference>
<keyword evidence="3" id="KW-1185">Reference proteome</keyword>
<organism evidence="2 3">
    <name type="scientific">Hoeflea halophila</name>
    <dbReference type="NCBI Taxonomy" id="714899"/>
    <lineage>
        <taxon>Bacteria</taxon>
        <taxon>Pseudomonadati</taxon>
        <taxon>Pseudomonadota</taxon>
        <taxon>Alphaproteobacteria</taxon>
        <taxon>Hyphomicrobiales</taxon>
        <taxon>Rhizobiaceae</taxon>
        <taxon>Hoeflea</taxon>
    </lineage>
</organism>
<feature type="chain" id="PRO_5012063766" evidence="1">
    <location>
        <begin position="36"/>
        <end position="334"/>
    </location>
</feature>
<dbReference type="InterPro" id="IPR009842">
    <property type="entry name" value="DUF1402"/>
</dbReference>
<dbReference type="Pfam" id="PF07182">
    <property type="entry name" value="DUF1402"/>
    <property type="match status" value="1"/>
</dbReference>
<dbReference type="EMBL" id="OCPC01000002">
    <property type="protein sequence ID" value="SOE16968.1"/>
    <property type="molecule type" value="Genomic_DNA"/>
</dbReference>
<dbReference type="AlphaFoldDB" id="A0A286IA22"/>
<evidence type="ECO:0000256" key="1">
    <source>
        <dbReference type="SAM" id="SignalP"/>
    </source>
</evidence>
<gene>
    <name evidence="2" type="ORF">SAMN05877838_1854</name>
</gene>
<evidence type="ECO:0000313" key="3">
    <source>
        <dbReference type="Proteomes" id="UP000219465"/>
    </source>
</evidence>